<organism evidence="2 3">
    <name type="scientific">Sphingobacterium ginsenosidimutans</name>
    <dbReference type="NCBI Taxonomy" id="687845"/>
    <lineage>
        <taxon>Bacteria</taxon>
        <taxon>Pseudomonadati</taxon>
        <taxon>Bacteroidota</taxon>
        <taxon>Sphingobacteriia</taxon>
        <taxon>Sphingobacteriales</taxon>
        <taxon>Sphingobacteriaceae</taxon>
        <taxon>Sphingobacterium</taxon>
    </lineage>
</organism>
<dbReference type="EMBL" id="BAAAZK010000007">
    <property type="protein sequence ID" value="GAA4178179.1"/>
    <property type="molecule type" value="Genomic_DNA"/>
</dbReference>
<sequence>MCRYKNNTTGVLLGMIGGAAVGALIGLLFSPNKGKDNRKKIKHKTRDFKGQAKDKYVEVKHKIKDEYTNMSSTVKDKANHVVETATENYDKIKDQIISKTSTAANGVASDVKKKYSKAIVNIRDLSKK</sequence>
<dbReference type="RefSeq" id="WP_346086583.1">
    <property type="nucleotide sequence ID" value="NZ_BAAAZK010000007.1"/>
</dbReference>
<comment type="caution">
    <text evidence="2">The sequence shown here is derived from an EMBL/GenBank/DDBJ whole genome shotgun (WGS) entry which is preliminary data.</text>
</comment>
<dbReference type="PANTHER" id="PTHR35792">
    <property type="entry name" value="GENERAL STRESS PROTEIN"/>
    <property type="match status" value="1"/>
</dbReference>
<evidence type="ECO:0000313" key="3">
    <source>
        <dbReference type="Proteomes" id="UP001500167"/>
    </source>
</evidence>
<keyword evidence="1" id="KW-0812">Transmembrane</keyword>
<dbReference type="Pfam" id="PF12732">
    <property type="entry name" value="YtxH"/>
    <property type="match status" value="1"/>
</dbReference>
<evidence type="ECO:0000313" key="2">
    <source>
        <dbReference type="EMBL" id="GAA4178179.1"/>
    </source>
</evidence>
<name>A0ABP8A5L4_9SPHI</name>
<keyword evidence="3" id="KW-1185">Reference proteome</keyword>
<accession>A0ABP8A5L4</accession>
<dbReference type="InterPro" id="IPR052928">
    <property type="entry name" value="Desiccation-related_membrane"/>
</dbReference>
<dbReference type="Proteomes" id="UP001500167">
    <property type="component" value="Unassembled WGS sequence"/>
</dbReference>
<dbReference type="InterPro" id="IPR024623">
    <property type="entry name" value="YtxH"/>
</dbReference>
<evidence type="ECO:0008006" key="4">
    <source>
        <dbReference type="Google" id="ProtNLM"/>
    </source>
</evidence>
<gene>
    <name evidence="2" type="ORF">GCM10022218_28310</name>
</gene>
<dbReference type="PANTHER" id="PTHR35792:SF2">
    <property type="entry name" value="GENERAL STRESS PROTEIN"/>
    <property type="match status" value="1"/>
</dbReference>
<proteinExistence type="predicted"/>
<evidence type="ECO:0000256" key="1">
    <source>
        <dbReference type="SAM" id="Phobius"/>
    </source>
</evidence>
<feature type="transmembrane region" description="Helical" evidence="1">
    <location>
        <begin position="12"/>
        <end position="30"/>
    </location>
</feature>
<keyword evidence="1" id="KW-1133">Transmembrane helix</keyword>
<protein>
    <recommendedName>
        <fullName evidence="4">Gas vesicle protein</fullName>
    </recommendedName>
</protein>
<keyword evidence="1" id="KW-0472">Membrane</keyword>
<reference evidence="3" key="1">
    <citation type="journal article" date="2019" name="Int. J. Syst. Evol. Microbiol.">
        <title>The Global Catalogue of Microorganisms (GCM) 10K type strain sequencing project: providing services to taxonomists for standard genome sequencing and annotation.</title>
        <authorList>
            <consortium name="The Broad Institute Genomics Platform"/>
            <consortium name="The Broad Institute Genome Sequencing Center for Infectious Disease"/>
            <person name="Wu L."/>
            <person name="Ma J."/>
        </authorList>
    </citation>
    <scope>NUCLEOTIDE SEQUENCE [LARGE SCALE GENOMIC DNA]</scope>
    <source>
        <strain evidence="3">JCM 16722</strain>
    </source>
</reference>